<feature type="transmembrane region" description="Helical" evidence="3">
    <location>
        <begin position="12"/>
        <end position="34"/>
    </location>
</feature>
<dbReference type="Proteomes" id="UP000005467">
    <property type="component" value="Unassembled WGS sequence"/>
</dbReference>
<proteinExistence type="predicted"/>
<dbReference type="SUPFAM" id="SSF52540">
    <property type="entry name" value="P-loop containing nucleoside triphosphate hydrolases"/>
    <property type="match status" value="1"/>
</dbReference>
<keyword evidence="1" id="KW-0547">Nucleotide-binding</keyword>
<feature type="domain" description="ABC transporter" evidence="4">
    <location>
        <begin position="40"/>
        <end position="76"/>
    </location>
</feature>
<keyword evidence="6" id="KW-1185">Reference proteome</keyword>
<evidence type="ECO:0000256" key="2">
    <source>
        <dbReference type="ARBA" id="ARBA00022840"/>
    </source>
</evidence>
<accession>E8KJW3</accession>
<evidence type="ECO:0000256" key="3">
    <source>
        <dbReference type="SAM" id="Phobius"/>
    </source>
</evidence>
<evidence type="ECO:0000313" key="6">
    <source>
        <dbReference type="Proteomes" id="UP000005467"/>
    </source>
</evidence>
<dbReference type="Gene3D" id="3.40.50.300">
    <property type="entry name" value="P-loop containing nucleotide triphosphate hydrolases"/>
    <property type="match status" value="1"/>
</dbReference>
<dbReference type="InterPro" id="IPR027417">
    <property type="entry name" value="P-loop_NTPase"/>
</dbReference>
<dbReference type="HOGENOM" id="CLU_2140526_0_0_6"/>
<evidence type="ECO:0000256" key="1">
    <source>
        <dbReference type="ARBA" id="ARBA00022741"/>
    </source>
</evidence>
<dbReference type="InterPro" id="IPR003439">
    <property type="entry name" value="ABC_transporter-like_ATP-bd"/>
</dbReference>
<reference evidence="5 6" key="1">
    <citation type="submission" date="2011-01" db="EMBL/GenBank/DDBJ databases">
        <authorList>
            <person name="Muzny D."/>
            <person name="Qin X."/>
            <person name="Deng J."/>
            <person name="Jiang H."/>
            <person name="Liu Y."/>
            <person name="Qu J."/>
            <person name="Song X.-Z."/>
            <person name="Zhang L."/>
            <person name="Thornton R."/>
            <person name="Coyle M."/>
            <person name="Francisco L."/>
            <person name="Jackson L."/>
            <person name="Javaid M."/>
            <person name="Korchina V."/>
            <person name="Kovar C."/>
            <person name="Mata R."/>
            <person name="Mathew T."/>
            <person name="Ngo R."/>
            <person name="Nguyen L."/>
            <person name="Nguyen N."/>
            <person name="Okwuonu G."/>
            <person name="Ongeri F."/>
            <person name="Pham C."/>
            <person name="Simmons D."/>
            <person name="Wilczek-Boney K."/>
            <person name="Hale W."/>
            <person name="Jakkamsetti A."/>
            <person name="Pham P."/>
            <person name="Ruth R."/>
            <person name="San Lucas F."/>
            <person name="Warren J."/>
            <person name="Zhang J."/>
            <person name="Zhao Z."/>
            <person name="Zhou C."/>
            <person name="Zhu D."/>
            <person name="Lee S."/>
            <person name="Bess C."/>
            <person name="Blankenburg K."/>
            <person name="Forbes L."/>
            <person name="Fu Q."/>
            <person name="Gubbala S."/>
            <person name="Hirani K."/>
            <person name="Jayaseelan J.C."/>
            <person name="Lara F."/>
            <person name="Munidasa M."/>
            <person name="Palculict T."/>
            <person name="Patil S."/>
            <person name="Pu L.-L."/>
            <person name="Saada N."/>
            <person name="Tang L."/>
            <person name="Weissenberger G."/>
            <person name="Zhu Y."/>
            <person name="Hemphill L."/>
            <person name="Shang Y."/>
            <person name="Youmans B."/>
            <person name="Ayvaz T."/>
            <person name="Ross M."/>
            <person name="Santibanez J."/>
            <person name="Aqrawi P."/>
            <person name="Gross S."/>
            <person name="Joshi V."/>
            <person name="Fowler G."/>
            <person name="Nazareth L."/>
            <person name="Reid J."/>
            <person name="Worley K."/>
            <person name="Petrosino J."/>
            <person name="Highlander S."/>
            <person name="Gibbs R."/>
        </authorList>
    </citation>
    <scope>NUCLEOTIDE SEQUENCE [LARGE SCALE GENOMIC DNA]</scope>
    <source>
        <strain evidence="5 6">ATCC 25976</strain>
    </source>
</reference>
<protein>
    <submittedName>
        <fullName evidence="5">Ferrichrome ABC transporter, ATP-binding protein</fullName>
    </submittedName>
</protein>
<keyword evidence="2 5" id="KW-0067">ATP-binding</keyword>
<dbReference type="GO" id="GO:0016887">
    <property type="term" value="F:ATP hydrolysis activity"/>
    <property type="evidence" value="ECO:0007669"/>
    <property type="project" value="InterPro"/>
</dbReference>
<sequence length="112" mass="12577">MLTIFNYNEFLLLRLFSLLYGAIVFLIENATFAIPSRTLLHPISLRFEQGKVYGLIGYNGSGKSTLIKLLAKQNAYPAAEFCLISKNLADGHHEILPNKSLIFLNISHKLPI</sequence>
<dbReference type="Pfam" id="PF00005">
    <property type="entry name" value="ABC_tran"/>
    <property type="match status" value="1"/>
</dbReference>
<keyword evidence="3" id="KW-0472">Membrane</keyword>
<name>E8KJW3_9PAST</name>
<dbReference type="PANTHER" id="PTHR43158">
    <property type="entry name" value="SKFA PEPTIDE EXPORT ATP-BINDING PROTEIN SKFE"/>
    <property type="match status" value="1"/>
</dbReference>
<organism evidence="5 6">
    <name type="scientific">Actinobacillus ureae ATCC 25976</name>
    <dbReference type="NCBI Taxonomy" id="887324"/>
    <lineage>
        <taxon>Bacteria</taxon>
        <taxon>Pseudomonadati</taxon>
        <taxon>Pseudomonadota</taxon>
        <taxon>Gammaproteobacteria</taxon>
        <taxon>Pasteurellales</taxon>
        <taxon>Pasteurellaceae</taxon>
        <taxon>Actinobacillus</taxon>
    </lineage>
</organism>
<dbReference type="EMBL" id="AEVG01000136">
    <property type="protein sequence ID" value="EFX90839.1"/>
    <property type="molecule type" value="Genomic_DNA"/>
</dbReference>
<evidence type="ECO:0000259" key="4">
    <source>
        <dbReference type="Pfam" id="PF00005"/>
    </source>
</evidence>
<gene>
    <name evidence="5" type="ORF">HMPREF0027_2130</name>
</gene>
<keyword evidence="3" id="KW-1133">Transmembrane helix</keyword>
<comment type="caution">
    <text evidence="5">The sequence shown here is derived from an EMBL/GenBank/DDBJ whole genome shotgun (WGS) entry which is preliminary data.</text>
</comment>
<dbReference type="GO" id="GO:0005524">
    <property type="term" value="F:ATP binding"/>
    <property type="evidence" value="ECO:0007669"/>
    <property type="project" value="UniProtKB-KW"/>
</dbReference>
<dbReference type="AlphaFoldDB" id="E8KJW3"/>
<dbReference type="PANTHER" id="PTHR43158:SF7">
    <property type="entry name" value="ABC TRANSPORTER, ATP-BINDING PROTEIN"/>
    <property type="match status" value="1"/>
</dbReference>
<keyword evidence="3" id="KW-0812">Transmembrane</keyword>
<evidence type="ECO:0000313" key="5">
    <source>
        <dbReference type="EMBL" id="EFX90839.1"/>
    </source>
</evidence>